<gene>
    <name evidence="1" type="ORF">S06H3_55191</name>
</gene>
<evidence type="ECO:0000313" key="1">
    <source>
        <dbReference type="EMBL" id="GAI56434.1"/>
    </source>
</evidence>
<reference evidence="1" key="1">
    <citation type="journal article" date="2014" name="Front. Microbiol.">
        <title>High frequency of phylogenetically diverse reductive dehalogenase-homologous genes in deep subseafloor sedimentary metagenomes.</title>
        <authorList>
            <person name="Kawai M."/>
            <person name="Futagami T."/>
            <person name="Toyoda A."/>
            <person name="Takaki Y."/>
            <person name="Nishi S."/>
            <person name="Hori S."/>
            <person name="Arai W."/>
            <person name="Tsubouchi T."/>
            <person name="Morono Y."/>
            <person name="Uchiyama I."/>
            <person name="Ito T."/>
            <person name="Fujiyama A."/>
            <person name="Inagaki F."/>
            <person name="Takami H."/>
        </authorList>
    </citation>
    <scope>NUCLEOTIDE SEQUENCE</scope>
    <source>
        <strain evidence="1">Expedition CK06-06</strain>
    </source>
</reference>
<accession>X1RLL0</accession>
<name>X1RLL0_9ZZZZ</name>
<proteinExistence type="predicted"/>
<sequence length="52" mass="5000">ESIATGAVLKVVGMDNADLISAGIKQGIAQVGKDLISGTLFGAAGNANEGGV</sequence>
<protein>
    <submittedName>
        <fullName evidence="1">Uncharacterized protein</fullName>
    </submittedName>
</protein>
<dbReference type="EMBL" id="BARV01035358">
    <property type="protein sequence ID" value="GAI56434.1"/>
    <property type="molecule type" value="Genomic_DNA"/>
</dbReference>
<organism evidence="1">
    <name type="scientific">marine sediment metagenome</name>
    <dbReference type="NCBI Taxonomy" id="412755"/>
    <lineage>
        <taxon>unclassified sequences</taxon>
        <taxon>metagenomes</taxon>
        <taxon>ecological metagenomes</taxon>
    </lineage>
</organism>
<comment type="caution">
    <text evidence="1">The sequence shown here is derived from an EMBL/GenBank/DDBJ whole genome shotgun (WGS) entry which is preliminary data.</text>
</comment>
<feature type="non-terminal residue" evidence="1">
    <location>
        <position position="1"/>
    </location>
</feature>
<dbReference type="AlphaFoldDB" id="X1RLL0"/>